<dbReference type="InterPro" id="IPR000383">
    <property type="entry name" value="Xaa-Pro-like_dom"/>
</dbReference>
<dbReference type="EMBL" id="CP018906">
    <property type="protein sequence ID" value="AQW21479.1"/>
    <property type="molecule type" value="Genomic_DNA"/>
</dbReference>
<dbReference type="InterPro" id="IPR052920">
    <property type="entry name" value="DNA-binding_regulatory"/>
</dbReference>
<dbReference type="OrthoDB" id="2326685at2"/>
<dbReference type="PANTHER" id="PTHR43358:SF4">
    <property type="entry name" value="ALPHA_BETA HYDROLASE FOLD-1 DOMAIN-CONTAINING PROTEIN"/>
    <property type="match status" value="1"/>
</dbReference>
<sequence>MSKNTKNRLMSMGLLVASSTCFMLASQNPASADDQTEPKQAVVVTNNQQQTDTQNTNESVTVPTADQSSESDNATQTESDSPQTADSSAESATPTVSEPDSENSSATAEPATTTDSTTTTDAATKTDTTVSDSTDQPTSADSTPTTETSTTDNSEPGTAVTTTGEVSAQADTTASGVQAIPNAQTDQNKDGNSYTDLTVDNVNNSTDPALHPKGGLIYNAITDVTSFAAASVLYPLFASKFGSQLTSKFRTLLSPDRYDIDQTWKYLSSEYDSTATKEFYTAAKTWWETEAPKQDLAIPFADGSGTARGTYVAKKGSNKTVIYGQGWTTEPSWMGYISKVFYDMGYNVLMVYTEGQSSSDGNFINFGAKDKNDWVNWVNRVNEINGKDGEVILYGQSLGADLALEAAGTNEMPSNVKAVIADCGYSTIPSLLYSQYSGIGQKFDDLASKFGIKNNGNIPFLPFNKLLNSLNFWQKTFTGTSFDEASGLTAVQNSKLPTLFISTKDDTFIPDNQTETLYNLSASENKQLWILGGTVGGHASANNDVVDYMAHIEQFLKTVDSQNQNTDIKDKVLSV</sequence>
<evidence type="ECO:0000313" key="4">
    <source>
        <dbReference type="EMBL" id="AQW21479.1"/>
    </source>
</evidence>
<dbReference type="Proteomes" id="UP000030361">
    <property type="component" value="Chromosome"/>
</dbReference>
<dbReference type="eggNOG" id="COG1073">
    <property type="taxonomic scope" value="Bacteria"/>
</dbReference>
<dbReference type="RefSeq" id="WP_035167946.1">
    <property type="nucleotide sequence ID" value="NZ_CP018906.1"/>
</dbReference>
<feature type="region of interest" description="Disordered" evidence="1">
    <location>
        <begin position="28"/>
        <end position="200"/>
    </location>
</feature>
<feature type="domain" description="Xaa-Pro dipeptidyl-peptidase-like" evidence="3">
    <location>
        <begin position="288"/>
        <end position="427"/>
    </location>
</feature>
<dbReference type="SUPFAM" id="SSF53474">
    <property type="entry name" value="alpha/beta-Hydrolases"/>
    <property type="match status" value="1"/>
</dbReference>
<name>A0A1S6QIQ3_9LACO</name>
<proteinExistence type="predicted"/>
<reference evidence="4 5" key="1">
    <citation type="journal article" date="2015" name="Genome Announc.">
        <title>Genome Sequence of Lactobacillus curieae CCTCC M 2011381T, a Novel Producer of Gamma-aminobutyric Acid.</title>
        <authorList>
            <person name="Wang Y."/>
            <person name="Wang Y."/>
            <person name="Lang C."/>
            <person name="Wei D."/>
            <person name="Xu P."/>
            <person name="Xie J."/>
        </authorList>
    </citation>
    <scope>NUCLEOTIDE SEQUENCE [LARGE SCALE GENOMIC DNA]</scope>
    <source>
        <strain evidence="4 5">CCTCC M 2011381</strain>
    </source>
</reference>
<evidence type="ECO:0000256" key="2">
    <source>
        <dbReference type="SAM" id="SignalP"/>
    </source>
</evidence>
<feature type="compositionally biased region" description="Polar residues" evidence="1">
    <location>
        <begin position="58"/>
        <end position="98"/>
    </location>
</feature>
<organism evidence="4 5">
    <name type="scientific">Lentilactobacillus curieae</name>
    <dbReference type="NCBI Taxonomy" id="1138822"/>
    <lineage>
        <taxon>Bacteria</taxon>
        <taxon>Bacillati</taxon>
        <taxon>Bacillota</taxon>
        <taxon>Bacilli</taxon>
        <taxon>Lactobacillales</taxon>
        <taxon>Lactobacillaceae</taxon>
        <taxon>Lentilactobacillus</taxon>
    </lineage>
</organism>
<feature type="compositionally biased region" description="Polar residues" evidence="1">
    <location>
        <begin position="159"/>
        <end position="200"/>
    </location>
</feature>
<feature type="signal peptide" evidence="2">
    <location>
        <begin position="1"/>
        <end position="32"/>
    </location>
</feature>
<evidence type="ECO:0000259" key="3">
    <source>
        <dbReference type="Pfam" id="PF02129"/>
    </source>
</evidence>
<dbReference type="Pfam" id="PF02129">
    <property type="entry name" value="Peptidase_S15"/>
    <property type="match status" value="1"/>
</dbReference>
<keyword evidence="4" id="KW-0378">Hydrolase</keyword>
<evidence type="ECO:0000256" key="1">
    <source>
        <dbReference type="SAM" id="MobiDB-lite"/>
    </source>
</evidence>
<feature type="chain" id="PRO_5010522589" evidence="2">
    <location>
        <begin position="33"/>
        <end position="575"/>
    </location>
</feature>
<dbReference type="PANTHER" id="PTHR43358">
    <property type="entry name" value="ALPHA/BETA-HYDROLASE"/>
    <property type="match status" value="1"/>
</dbReference>
<dbReference type="GO" id="GO:0016787">
    <property type="term" value="F:hydrolase activity"/>
    <property type="evidence" value="ECO:0007669"/>
    <property type="project" value="UniProtKB-KW"/>
</dbReference>
<accession>A0A1S6QIQ3</accession>
<feature type="compositionally biased region" description="Low complexity" evidence="1">
    <location>
        <begin position="45"/>
        <end position="57"/>
    </location>
</feature>
<evidence type="ECO:0000313" key="5">
    <source>
        <dbReference type="Proteomes" id="UP000030361"/>
    </source>
</evidence>
<gene>
    <name evidence="4" type="ORF">PL11_005795</name>
</gene>
<dbReference type="AlphaFoldDB" id="A0A1S6QIQ3"/>
<dbReference type="KEGG" id="lcu:PL11_005795"/>
<dbReference type="Gene3D" id="3.40.50.1820">
    <property type="entry name" value="alpha/beta hydrolase"/>
    <property type="match status" value="1"/>
</dbReference>
<dbReference type="InterPro" id="IPR029058">
    <property type="entry name" value="AB_hydrolase_fold"/>
</dbReference>
<keyword evidence="2" id="KW-0732">Signal</keyword>
<protein>
    <submittedName>
        <fullName evidence="4">Alpha/beta hydrolase</fullName>
    </submittedName>
</protein>
<keyword evidence="5" id="KW-1185">Reference proteome</keyword>
<feature type="compositionally biased region" description="Low complexity" evidence="1">
    <location>
        <begin position="104"/>
        <end position="156"/>
    </location>
</feature>